<dbReference type="OrthoDB" id="9800780at2"/>
<dbReference type="SUPFAM" id="SSF47090">
    <property type="entry name" value="PGBD-like"/>
    <property type="match status" value="2"/>
</dbReference>
<dbReference type="EC" id="3.2.1.17" evidence="5"/>
<dbReference type="InterPro" id="IPR002053">
    <property type="entry name" value="Glyco_hydro_25"/>
</dbReference>
<dbReference type="SUPFAM" id="SSF51445">
    <property type="entry name" value="(Trans)glycosidases"/>
    <property type="match status" value="1"/>
</dbReference>
<dbReference type="Gene3D" id="1.10.101.10">
    <property type="entry name" value="PGBD-like superfamily/PGBD"/>
    <property type="match status" value="2"/>
</dbReference>
<dbReference type="PROSITE" id="PS51904">
    <property type="entry name" value="GLYCOSYL_HYDROL_F25_2"/>
    <property type="match status" value="1"/>
</dbReference>
<dbReference type="Pfam" id="PF01471">
    <property type="entry name" value="PG_binding_1"/>
    <property type="match status" value="1"/>
</dbReference>
<comment type="caution">
    <text evidence="5">The sequence shown here is derived from an EMBL/GenBank/DDBJ whole genome shotgun (WGS) entry which is preliminary data.</text>
</comment>
<accession>A0A1V4IKI2</accession>
<evidence type="ECO:0000256" key="3">
    <source>
        <dbReference type="ARBA" id="ARBA00023295"/>
    </source>
</evidence>
<dbReference type="EMBL" id="MZGV01000033">
    <property type="protein sequence ID" value="OPJ60334.1"/>
    <property type="molecule type" value="Genomic_DNA"/>
</dbReference>
<dbReference type="Pfam" id="PF01183">
    <property type="entry name" value="Glyco_hydro_25"/>
    <property type="match status" value="1"/>
</dbReference>
<evidence type="ECO:0000313" key="5">
    <source>
        <dbReference type="EMBL" id="OPJ60334.1"/>
    </source>
</evidence>
<dbReference type="CDD" id="cd06414">
    <property type="entry name" value="GH25_LytC-like"/>
    <property type="match status" value="1"/>
</dbReference>
<dbReference type="InterPro" id="IPR036366">
    <property type="entry name" value="PGBDSf"/>
</dbReference>
<comment type="similarity">
    <text evidence="1">Belongs to the glycosyl hydrolase 25 family.</text>
</comment>
<dbReference type="STRING" id="1450648.CLORY_29090"/>
<reference evidence="5 6" key="1">
    <citation type="submission" date="2017-03" db="EMBL/GenBank/DDBJ databases">
        <title>Genome sequence of Clostridium oryzae DSM 28571.</title>
        <authorList>
            <person name="Poehlein A."/>
            <person name="Daniel R."/>
        </authorList>
    </citation>
    <scope>NUCLEOTIDE SEQUENCE [LARGE SCALE GENOMIC DNA]</scope>
    <source>
        <strain evidence="5 6">DSM 28571</strain>
    </source>
</reference>
<proteinExistence type="inferred from homology"/>
<sequence>MISLSKIKGIDVSKWQGTINWNKVKNDGIKFAIIRASYGKDHKDPAFESNYSGAKKAGIAVGAYHYCYAKSTDEAKKEAAGFVSAVMGKTFEYPLVVDMEDKSLAELTKAALTDITNTFLSAVAEAGFTTMVYASKSWYDSKLDASRLMAHKIWIARYNDTLDYDGRYDIWQYSSSGSVAGISGHVDMNYLCTDIVSLKQPAKALQHNDKSCKIKNSPAILSVKDIQERLNLLYRLHIEADNKFGHETLKAVIKGLQIELNKLYKAKLKVDGVFGPATRSKLIVVKKGMKGNMIFLLQALLICKGCRLKPYGADGSFGSLTESRVRSYQKAEGLQTDGIVGAATWSKLLA</sequence>
<evidence type="ECO:0000256" key="1">
    <source>
        <dbReference type="ARBA" id="ARBA00010646"/>
    </source>
</evidence>
<feature type="domain" description="Peptidoglycan binding-like" evidence="4">
    <location>
        <begin position="292"/>
        <end position="348"/>
    </location>
</feature>
<dbReference type="GO" id="GO:0003796">
    <property type="term" value="F:lysozyme activity"/>
    <property type="evidence" value="ECO:0007669"/>
    <property type="project" value="UniProtKB-EC"/>
</dbReference>
<dbReference type="Gene3D" id="3.20.20.80">
    <property type="entry name" value="Glycosidases"/>
    <property type="match status" value="1"/>
</dbReference>
<keyword evidence="2 5" id="KW-0378">Hydrolase</keyword>
<evidence type="ECO:0000256" key="2">
    <source>
        <dbReference type="ARBA" id="ARBA00022801"/>
    </source>
</evidence>
<gene>
    <name evidence="5" type="primary">lyc</name>
    <name evidence="5" type="ORF">CLORY_29090</name>
</gene>
<evidence type="ECO:0000313" key="6">
    <source>
        <dbReference type="Proteomes" id="UP000190080"/>
    </source>
</evidence>
<evidence type="ECO:0000259" key="4">
    <source>
        <dbReference type="Pfam" id="PF01471"/>
    </source>
</evidence>
<dbReference type="PANTHER" id="PTHR34135:SF2">
    <property type="entry name" value="LYSOZYME"/>
    <property type="match status" value="1"/>
</dbReference>
<dbReference type="AlphaFoldDB" id="A0A1V4IKI2"/>
<dbReference type="SMART" id="SM00641">
    <property type="entry name" value="Glyco_25"/>
    <property type="match status" value="1"/>
</dbReference>
<dbReference type="InterPro" id="IPR002477">
    <property type="entry name" value="Peptidoglycan-bd-like"/>
</dbReference>
<dbReference type="PANTHER" id="PTHR34135">
    <property type="entry name" value="LYSOZYME"/>
    <property type="match status" value="1"/>
</dbReference>
<organism evidence="5 6">
    <name type="scientific">Clostridium oryzae</name>
    <dbReference type="NCBI Taxonomy" id="1450648"/>
    <lineage>
        <taxon>Bacteria</taxon>
        <taxon>Bacillati</taxon>
        <taxon>Bacillota</taxon>
        <taxon>Clostridia</taxon>
        <taxon>Eubacteriales</taxon>
        <taxon>Clostridiaceae</taxon>
        <taxon>Clostridium</taxon>
    </lineage>
</organism>
<keyword evidence="6" id="KW-1185">Reference proteome</keyword>
<name>A0A1V4IKI2_9CLOT</name>
<dbReference type="GO" id="GO:0009253">
    <property type="term" value="P:peptidoglycan catabolic process"/>
    <property type="evidence" value="ECO:0007669"/>
    <property type="project" value="InterPro"/>
</dbReference>
<keyword evidence="3 5" id="KW-0326">Glycosidase</keyword>
<dbReference type="Proteomes" id="UP000190080">
    <property type="component" value="Unassembled WGS sequence"/>
</dbReference>
<dbReference type="GO" id="GO:0016052">
    <property type="term" value="P:carbohydrate catabolic process"/>
    <property type="evidence" value="ECO:0007669"/>
    <property type="project" value="TreeGrafter"/>
</dbReference>
<dbReference type="GO" id="GO:0016998">
    <property type="term" value="P:cell wall macromolecule catabolic process"/>
    <property type="evidence" value="ECO:0007669"/>
    <property type="project" value="InterPro"/>
</dbReference>
<protein>
    <submittedName>
        <fullName evidence="5">Autolytic lysozyme</fullName>
        <ecNumber evidence="5">3.2.1.17</ecNumber>
    </submittedName>
</protein>
<dbReference type="InterPro" id="IPR017853">
    <property type="entry name" value="GH"/>
</dbReference>
<dbReference type="InterPro" id="IPR036365">
    <property type="entry name" value="PGBD-like_sf"/>
</dbReference>
<dbReference type="InterPro" id="IPR018077">
    <property type="entry name" value="Glyco_hydro_fam25_subgr"/>
</dbReference>